<dbReference type="EMBL" id="BPLQ01010363">
    <property type="protein sequence ID" value="GIY50201.1"/>
    <property type="molecule type" value="Genomic_DNA"/>
</dbReference>
<protein>
    <submittedName>
        <fullName evidence="2">Uncharacterized protein</fullName>
    </submittedName>
</protein>
<proteinExistence type="predicted"/>
<reference evidence="2 3" key="1">
    <citation type="submission" date="2021-06" db="EMBL/GenBank/DDBJ databases">
        <title>Caerostris darwini draft genome.</title>
        <authorList>
            <person name="Kono N."/>
            <person name="Arakawa K."/>
        </authorList>
    </citation>
    <scope>NUCLEOTIDE SEQUENCE [LARGE SCALE GENOMIC DNA]</scope>
</reference>
<dbReference type="Proteomes" id="UP001054837">
    <property type="component" value="Unassembled WGS sequence"/>
</dbReference>
<evidence type="ECO:0000313" key="3">
    <source>
        <dbReference type="Proteomes" id="UP001054837"/>
    </source>
</evidence>
<dbReference type="AlphaFoldDB" id="A0AAV4TXJ7"/>
<gene>
    <name evidence="2" type="ORF">CDAR_318901</name>
</gene>
<name>A0AAV4TXJ7_9ARAC</name>
<sequence>MSRFRDRLVFSSSSTEGGQGRVREKKMGSDVERMREKRSEHFWARGRIPSPLPSFSSFCGFAGEDRK</sequence>
<organism evidence="2 3">
    <name type="scientific">Caerostris darwini</name>
    <dbReference type="NCBI Taxonomy" id="1538125"/>
    <lineage>
        <taxon>Eukaryota</taxon>
        <taxon>Metazoa</taxon>
        <taxon>Ecdysozoa</taxon>
        <taxon>Arthropoda</taxon>
        <taxon>Chelicerata</taxon>
        <taxon>Arachnida</taxon>
        <taxon>Araneae</taxon>
        <taxon>Araneomorphae</taxon>
        <taxon>Entelegynae</taxon>
        <taxon>Araneoidea</taxon>
        <taxon>Araneidae</taxon>
        <taxon>Caerostris</taxon>
    </lineage>
</organism>
<feature type="region of interest" description="Disordered" evidence="1">
    <location>
        <begin position="1"/>
        <end position="33"/>
    </location>
</feature>
<comment type="caution">
    <text evidence="2">The sequence shown here is derived from an EMBL/GenBank/DDBJ whole genome shotgun (WGS) entry which is preliminary data.</text>
</comment>
<evidence type="ECO:0000256" key="1">
    <source>
        <dbReference type="SAM" id="MobiDB-lite"/>
    </source>
</evidence>
<evidence type="ECO:0000313" key="2">
    <source>
        <dbReference type="EMBL" id="GIY50201.1"/>
    </source>
</evidence>
<accession>A0AAV4TXJ7</accession>
<feature type="compositionally biased region" description="Basic and acidic residues" evidence="1">
    <location>
        <begin position="21"/>
        <end position="33"/>
    </location>
</feature>
<keyword evidence="3" id="KW-1185">Reference proteome</keyword>